<dbReference type="EMBL" id="BGZK01002188">
    <property type="protein sequence ID" value="GBP91613.1"/>
    <property type="molecule type" value="Genomic_DNA"/>
</dbReference>
<organism evidence="1 2">
    <name type="scientific">Eumeta variegata</name>
    <name type="common">Bagworm moth</name>
    <name type="synonym">Eumeta japonica</name>
    <dbReference type="NCBI Taxonomy" id="151549"/>
    <lineage>
        <taxon>Eukaryota</taxon>
        <taxon>Metazoa</taxon>
        <taxon>Ecdysozoa</taxon>
        <taxon>Arthropoda</taxon>
        <taxon>Hexapoda</taxon>
        <taxon>Insecta</taxon>
        <taxon>Pterygota</taxon>
        <taxon>Neoptera</taxon>
        <taxon>Endopterygota</taxon>
        <taxon>Lepidoptera</taxon>
        <taxon>Glossata</taxon>
        <taxon>Ditrysia</taxon>
        <taxon>Tineoidea</taxon>
        <taxon>Psychidae</taxon>
        <taxon>Oiketicinae</taxon>
        <taxon>Eumeta</taxon>
    </lineage>
</organism>
<reference evidence="1 2" key="1">
    <citation type="journal article" date="2019" name="Commun. Biol.">
        <title>The bagworm genome reveals a unique fibroin gene that provides high tensile strength.</title>
        <authorList>
            <person name="Kono N."/>
            <person name="Nakamura H."/>
            <person name="Ohtoshi R."/>
            <person name="Tomita M."/>
            <person name="Numata K."/>
            <person name="Arakawa K."/>
        </authorList>
    </citation>
    <scope>NUCLEOTIDE SEQUENCE [LARGE SCALE GENOMIC DNA]</scope>
</reference>
<name>A0A4C1ZXN5_EUMVA</name>
<gene>
    <name evidence="1" type="ORF">EVAR_98030_1</name>
</gene>
<proteinExistence type="predicted"/>
<accession>A0A4C1ZXN5</accession>
<keyword evidence="2" id="KW-1185">Reference proteome</keyword>
<evidence type="ECO:0000313" key="1">
    <source>
        <dbReference type="EMBL" id="GBP91613.1"/>
    </source>
</evidence>
<sequence>MLSLHSVRSVLEEEDREHDVKEVSYKRTNYNMKGKVEVMMDGWMMDGQGRLGKSMRAKLVTTDLYVVETDKRMKPLMNVAEAMKRAM</sequence>
<dbReference type="Proteomes" id="UP000299102">
    <property type="component" value="Unassembled WGS sequence"/>
</dbReference>
<dbReference type="AlphaFoldDB" id="A0A4C1ZXN5"/>
<evidence type="ECO:0000313" key="2">
    <source>
        <dbReference type="Proteomes" id="UP000299102"/>
    </source>
</evidence>
<protein>
    <submittedName>
        <fullName evidence="1">Uncharacterized protein</fullName>
    </submittedName>
</protein>
<comment type="caution">
    <text evidence="1">The sequence shown here is derived from an EMBL/GenBank/DDBJ whole genome shotgun (WGS) entry which is preliminary data.</text>
</comment>